<name>A0A1X7MS77_9HYPH</name>
<gene>
    <name evidence="3" type="ORF">SAMN02982922_0461</name>
</gene>
<proteinExistence type="predicted"/>
<feature type="signal peptide" evidence="2">
    <location>
        <begin position="1"/>
        <end position="20"/>
    </location>
</feature>
<feature type="transmembrane region" description="Helical" evidence="1">
    <location>
        <begin position="143"/>
        <end position="166"/>
    </location>
</feature>
<keyword evidence="4" id="KW-1185">Reference proteome</keyword>
<feature type="transmembrane region" description="Helical" evidence="1">
    <location>
        <begin position="63"/>
        <end position="81"/>
    </location>
</feature>
<evidence type="ECO:0000313" key="4">
    <source>
        <dbReference type="Proteomes" id="UP000193083"/>
    </source>
</evidence>
<dbReference type="PIRSF" id="PIRSF016919">
    <property type="entry name" value="HupE_UreJ"/>
    <property type="match status" value="1"/>
</dbReference>
<dbReference type="OrthoDB" id="9808192at2"/>
<keyword evidence="1" id="KW-1133">Transmembrane helix</keyword>
<accession>A0A1X7MS77</accession>
<dbReference type="RefSeq" id="WP_085462671.1">
    <property type="nucleotide sequence ID" value="NZ_FXBL01000003.1"/>
</dbReference>
<reference evidence="4" key="1">
    <citation type="submission" date="2017-04" db="EMBL/GenBank/DDBJ databases">
        <authorList>
            <person name="Varghese N."/>
            <person name="Submissions S."/>
        </authorList>
    </citation>
    <scope>NUCLEOTIDE SEQUENCE [LARGE SCALE GENOMIC DNA]</scope>
    <source>
        <strain evidence="4">B5P</strain>
    </source>
</reference>
<evidence type="ECO:0000256" key="2">
    <source>
        <dbReference type="SAM" id="SignalP"/>
    </source>
</evidence>
<dbReference type="Proteomes" id="UP000193083">
    <property type="component" value="Unassembled WGS sequence"/>
</dbReference>
<feature type="chain" id="PRO_5012914305" evidence="2">
    <location>
        <begin position="21"/>
        <end position="193"/>
    </location>
</feature>
<sequence length="193" mass="18916">MTRFLLMTALSLAAATTAEAHPGTGQAHGIAAGLSHPLGGLDHVLAMAAVGLLGYLFGGRLRWLLPAAFLGMMVFGGALSVGGIDLLAVEIGIVLSVIVIGAMILIAPNVPAGVALAITGFFAVFHGHAHVAEMPIDGSVTGYALGFVLTTALLNAAGIVFGAGIAAFGGSPLVRLTGGAVAGLGLGISAGLI</sequence>
<keyword evidence="1" id="KW-0812">Transmembrane</keyword>
<feature type="transmembrane region" description="Helical" evidence="1">
    <location>
        <begin position="87"/>
        <end position="107"/>
    </location>
</feature>
<evidence type="ECO:0000313" key="3">
    <source>
        <dbReference type="EMBL" id="SMH26813.1"/>
    </source>
</evidence>
<dbReference type="Pfam" id="PF04955">
    <property type="entry name" value="HupE_UreJ"/>
    <property type="match status" value="1"/>
</dbReference>
<feature type="transmembrane region" description="Helical" evidence="1">
    <location>
        <begin position="173"/>
        <end position="192"/>
    </location>
</feature>
<dbReference type="EMBL" id="FXBL01000003">
    <property type="protein sequence ID" value="SMH26813.1"/>
    <property type="molecule type" value="Genomic_DNA"/>
</dbReference>
<keyword evidence="2" id="KW-0732">Signal</keyword>
<organism evidence="3 4">
    <name type="scientific">Mesorhizobium australicum</name>
    <dbReference type="NCBI Taxonomy" id="536018"/>
    <lineage>
        <taxon>Bacteria</taxon>
        <taxon>Pseudomonadati</taxon>
        <taxon>Pseudomonadota</taxon>
        <taxon>Alphaproteobacteria</taxon>
        <taxon>Hyphomicrobiales</taxon>
        <taxon>Phyllobacteriaceae</taxon>
        <taxon>Mesorhizobium</taxon>
    </lineage>
</organism>
<protein>
    <submittedName>
        <fullName evidence="3">Urease accessory protein</fullName>
    </submittedName>
</protein>
<dbReference type="InterPro" id="IPR007038">
    <property type="entry name" value="HupE_UreJ"/>
</dbReference>
<keyword evidence="1" id="KW-0472">Membrane</keyword>
<evidence type="ECO:0000256" key="1">
    <source>
        <dbReference type="SAM" id="Phobius"/>
    </source>
</evidence>
<dbReference type="AlphaFoldDB" id="A0A1X7MS77"/>